<dbReference type="FunFam" id="1.10.10.10:FF:000001">
    <property type="entry name" value="LysR family transcriptional regulator"/>
    <property type="match status" value="1"/>
</dbReference>
<dbReference type="eggNOG" id="COG0583">
    <property type="taxonomic scope" value="Bacteria"/>
</dbReference>
<sequence>MDKFQEMASFVAVVEAGSFVGAADVTGLSKAAVSRHVAELEQRLGARLLQRTTRRLSLTDDGQLFYARSKEMLAAVDEAESEISSRSGEPSGRLRINAPLSFGVLQLAPLWPRFAQLYPKVSLDIELSDRVVDLVEEGYDLAVRITNLPSSQLVSRQLASTRMIACASPPYLAQHGTPQHPQELAQHEVISYSYFAARDEWTFTAPDGSPTVVRTRARIHANNGDTCRVAALEHQGVILQPDFIVADDLRRGDLVELMPTYRAMTLGIHAVYPSRKHLPIKTRRLVDFLVEALAVPGWTTRRAPD</sequence>
<dbReference type="EMBL" id="LVJS01000031">
    <property type="protein sequence ID" value="KZC24215.1"/>
    <property type="molecule type" value="Genomic_DNA"/>
</dbReference>
<accession>A0A154QK35</accession>
<dbReference type="InterPro" id="IPR005119">
    <property type="entry name" value="LysR_subst-bd"/>
</dbReference>
<evidence type="ECO:0000256" key="2">
    <source>
        <dbReference type="ARBA" id="ARBA00023015"/>
    </source>
</evidence>
<dbReference type="STRING" id="416169.RHOFW104T7_09575"/>
<dbReference type="Gene3D" id="3.40.190.290">
    <property type="match status" value="1"/>
</dbReference>
<dbReference type="PANTHER" id="PTHR30537">
    <property type="entry name" value="HTH-TYPE TRANSCRIPTIONAL REGULATOR"/>
    <property type="match status" value="1"/>
</dbReference>
<dbReference type="Pfam" id="PF00126">
    <property type="entry name" value="HTH_1"/>
    <property type="match status" value="1"/>
</dbReference>
<dbReference type="Gene3D" id="1.10.10.10">
    <property type="entry name" value="Winged helix-like DNA-binding domain superfamily/Winged helix DNA-binding domain"/>
    <property type="match status" value="1"/>
</dbReference>
<evidence type="ECO:0000256" key="4">
    <source>
        <dbReference type="ARBA" id="ARBA00023163"/>
    </source>
</evidence>
<dbReference type="PROSITE" id="PS50931">
    <property type="entry name" value="HTH_LYSR"/>
    <property type="match status" value="1"/>
</dbReference>
<organism evidence="6 7">
    <name type="scientific">Rhodanobacter thiooxydans</name>
    <dbReference type="NCBI Taxonomy" id="416169"/>
    <lineage>
        <taxon>Bacteria</taxon>
        <taxon>Pseudomonadati</taxon>
        <taxon>Pseudomonadota</taxon>
        <taxon>Gammaproteobacteria</taxon>
        <taxon>Lysobacterales</taxon>
        <taxon>Rhodanobacteraceae</taxon>
        <taxon>Rhodanobacter</taxon>
    </lineage>
</organism>
<dbReference type="GO" id="GO:0043565">
    <property type="term" value="F:sequence-specific DNA binding"/>
    <property type="evidence" value="ECO:0007669"/>
    <property type="project" value="TreeGrafter"/>
</dbReference>
<feature type="domain" description="HTH lysR-type" evidence="5">
    <location>
        <begin position="1"/>
        <end position="59"/>
    </location>
</feature>
<evidence type="ECO:0000256" key="1">
    <source>
        <dbReference type="ARBA" id="ARBA00009437"/>
    </source>
</evidence>
<dbReference type="PANTHER" id="PTHR30537:SF35">
    <property type="entry name" value="TRANSCRIPTIONAL REGULATORY PROTEIN"/>
    <property type="match status" value="1"/>
</dbReference>
<name>A0A154QK35_9GAMM</name>
<evidence type="ECO:0000313" key="6">
    <source>
        <dbReference type="EMBL" id="KZC24215.1"/>
    </source>
</evidence>
<dbReference type="SUPFAM" id="SSF53850">
    <property type="entry name" value="Periplasmic binding protein-like II"/>
    <property type="match status" value="1"/>
</dbReference>
<dbReference type="InterPro" id="IPR036390">
    <property type="entry name" value="WH_DNA-bd_sf"/>
</dbReference>
<keyword evidence="3" id="KW-0238">DNA-binding</keyword>
<evidence type="ECO:0000313" key="7">
    <source>
        <dbReference type="Proteomes" id="UP000076131"/>
    </source>
</evidence>
<dbReference type="InterPro" id="IPR036388">
    <property type="entry name" value="WH-like_DNA-bd_sf"/>
</dbReference>
<dbReference type="Pfam" id="PF03466">
    <property type="entry name" value="LysR_substrate"/>
    <property type="match status" value="1"/>
</dbReference>
<keyword evidence="4" id="KW-0804">Transcription</keyword>
<dbReference type="GO" id="GO:0006351">
    <property type="term" value="P:DNA-templated transcription"/>
    <property type="evidence" value="ECO:0007669"/>
    <property type="project" value="TreeGrafter"/>
</dbReference>
<dbReference type="RefSeq" id="WP_008433940.1">
    <property type="nucleotide sequence ID" value="NZ_LVJS01000031.1"/>
</dbReference>
<dbReference type="AlphaFoldDB" id="A0A154QK35"/>
<reference evidence="6 7" key="1">
    <citation type="journal article" date="2016" name="MBio">
        <title>Lateral Gene Transfer in a Heavy Metal-Contaminated-Groundwater Microbial Community.</title>
        <authorList>
            <person name="Hemme C.L."/>
            <person name="Green S.J."/>
            <person name="Rishishwar L."/>
            <person name="Prakash O."/>
            <person name="Pettenato A."/>
            <person name="Chakraborty R."/>
            <person name="Deutschbauer A.M."/>
            <person name="Van Nostrand J.D."/>
            <person name="Wu L."/>
            <person name="He Z."/>
            <person name="Jordan I.K."/>
            <person name="Hazen T.C."/>
            <person name="Arkin A.P."/>
            <person name="Kostka J.E."/>
            <person name="Zhou J."/>
        </authorList>
    </citation>
    <scope>NUCLEOTIDE SEQUENCE [LARGE SCALE GENOMIC DNA]</scope>
    <source>
        <strain evidence="6 7">FW104-T7</strain>
    </source>
</reference>
<gene>
    <name evidence="6" type="ORF">RHOFW104T7_09575</name>
</gene>
<keyword evidence="7" id="KW-1185">Reference proteome</keyword>
<protein>
    <submittedName>
        <fullName evidence="6">LysR family transcriptional regulator</fullName>
    </submittedName>
</protein>
<dbReference type="InterPro" id="IPR058163">
    <property type="entry name" value="LysR-type_TF_proteobact-type"/>
</dbReference>
<evidence type="ECO:0000259" key="5">
    <source>
        <dbReference type="PROSITE" id="PS50931"/>
    </source>
</evidence>
<dbReference type="FunFam" id="3.40.190.290:FF:000001">
    <property type="entry name" value="Transcriptional regulator, LysR family"/>
    <property type="match status" value="1"/>
</dbReference>
<dbReference type="Proteomes" id="UP000076131">
    <property type="component" value="Unassembled WGS sequence"/>
</dbReference>
<comment type="similarity">
    <text evidence="1">Belongs to the LysR transcriptional regulatory family.</text>
</comment>
<dbReference type="CDD" id="cd08422">
    <property type="entry name" value="PBP2_CrgA_like"/>
    <property type="match status" value="1"/>
</dbReference>
<dbReference type="SUPFAM" id="SSF46785">
    <property type="entry name" value="Winged helix' DNA-binding domain"/>
    <property type="match status" value="1"/>
</dbReference>
<dbReference type="InterPro" id="IPR000847">
    <property type="entry name" value="LysR_HTH_N"/>
</dbReference>
<proteinExistence type="inferred from homology"/>
<comment type="caution">
    <text evidence="6">The sequence shown here is derived from an EMBL/GenBank/DDBJ whole genome shotgun (WGS) entry which is preliminary data.</text>
</comment>
<evidence type="ECO:0000256" key="3">
    <source>
        <dbReference type="ARBA" id="ARBA00023125"/>
    </source>
</evidence>
<keyword evidence="2" id="KW-0805">Transcription regulation</keyword>
<dbReference type="GO" id="GO:0003700">
    <property type="term" value="F:DNA-binding transcription factor activity"/>
    <property type="evidence" value="ECO:0007669"/>
    <property type="project" value="InterPro"/>
</dbReference>